<accession>A0A5C8M388</accession>
<keyword evidence="2" id="KW-1185">Reference proteome</keyword>
<proteinExistence type="predicted"/>
<evidence type="ECO:0000313" key="2">
    <source>
        <dbReference type="Proteomes" id="UP000321814"/>
    </source>
</evidence>
<dbReference type="Proteomes" id="UP000321814">
    <property type="component" value="Unassembled WGS sequence"/>
</dbReference>
<organism evidence="1 2">
    <name type="scientific">Rheinheimera tangshanensis</name>
    <dbReference type="NCBI Taxonomy" id="400153"/>
    <lineage>
        <taxon>Bacteria</taxon>
        <taxon>Pseudomonadati</taxon>
        <taxon>Pseudomonadota</taxon>
        <taxon>Gammaproteobacteria</taxon>
        <taxon>Chromatiales</taxon>
        <taxon>Chromatiaceae</taxon>
        <taxon>Rheinheimera</taxon>
    </lineage>
</organism>
<dbReference type="AlphaFoldDB" id="A0A5C8M388"/>
<dbReference type="EMBL" id="VRLR01000001">
    <property type="protein sequence ID" value="TXK82954.1"/>
    <property type="molecule type" value="Genomic_DNA"/>
</dbReference>
<reference evidence="1 2" key="1">
    <citation type="submission" date="2019-08" db="EMBL/GenBank/DDBJ databases">
        <title>Draft genome analysis of Rheinheimera tangshanensis isolated from the roots of fresh rice plants (Oryza sativa).</title>
        <authorList>
            <person name="Yu Q."/>
            <person name="Qi Y."/>
            <person name="Zhang H."/>
            <person name="Pu J."/>
        </authorList>
    </citation>
    <scope>NUCLEOTIDE SEQUENCE [LARGE SCALE GENOMIC DNA]</scope>
    <source>
        <strain evidence="1 2">JA3-B52</strain>
    </source>
</reference>
<name>A0A5C8M388_9GAMM</name>
<protein>
    <recommendedName>
        <fullName evidence="3">Solute-binding protein family 3/N-terminal domain-containing protein</fullName>
    </recommendedName>
</protein>
<dbReference type="OrthoDB" id="5760311at2"/>
<sequence>MSPDWLSTTPTTIESLELKLMRLILAQSSDLTPHFRQVNHTKATELTRTQSSSCMASILKNPQRAAEFIFSQPLLATEGLRLYLPIESPLHTKLQSRLKLWGGKVQLRDLLLTESGFVLGLDQERSYGAGLDVLLKEKVLRRSLYFKQSGAQIAQLWPMLQQGRVSAVLEYPFMLATTDASRLHSYEVAEAEPLQLGYFACNKSETGQAIINSLDQSIQALVGTQAYLDLHLTTVPTERQQAFIQNYNQLMLGKLN</sequence>
<evidence type="ECO:0000313" key="1">
    <source>
        <dbReference type="EMBL" id="TXK82954.1"/>
    </source>
</evidence>
<gene>
    <name evidence="1" type="ORF">FU839_01345</name>
</gene>
<comment type="caution">
    <text evidence="1">The sequence shown here is derived from an EMBL/GenBank/DDBJ whole genome shotgun (WGS) entry which is preliminary data.</text>
</comment>
<evidence type="ECO:0008006" key="3">
    <source>
        <dbReference type="Google" id="ProtNLM"/>
    </source>
</evidence>
<dbReference type="RefSeq" id="WP_147902879.1">
    <property type="nucleotide sequence ID" value="NZ_BAAAGC010000002.1"/>
</dbReference>